<dbReference type="InterPro" id="IPR038666">
    <property type="entry name" value="SSP1_head-tail_sf"/>
</dbReference>
<dbReference type="Proteomes" id="UP000323956">
    <property type="component" value="Unassembled WGS sequence"/>
</dbReference>
<dbReference type="InterPro" id="IPR008767">
    <property type="entry name" value="Phage_SPP1_head-tail_adaptor"/>
</dbReference>
<sequence length="161" mass="18195">MRAGKLQHRIQIERAHVLVDDYGIGRESWLPILTTRAELKEASTTEFLTGPGEMDNRKAVFLIRYPQVEITTADRLVMDGKAYNIVGLAEIGRIGAIGGALDIDRAAVLDAQLRRLEEEEQRGIPEANRARQKRSLQARKRRLVKTANDYGLWLDDDQQAT</sequence>
<dbReference type="EMBL" id="FTMK01000012">
    <property type="protein sequence ID" value="SIQ69050.1"/>
    <property type="molecule type" value="Genomic_DNA"/>
</dbReference>
<name>A0A1N6UTT8_9RHOB</name>
<dbReference type="RefSeq" id="WP_188128641.1">
    <property type="nucleotide sequence ID" value="NZ_FTMK01000012.1"/>
</dbReference>
<dbReference type="AlphaFoldDB" id="A0A1N6UTT8"/>
<gene>
    <name evidence="1" type="ORF">SAMN05421641_11228</name>
</gene>
<dbReference type="Pfam" id="PF05521">
    <property type="entry name" value="Phage_HCP"/>
    <property type="match status" value="1"/>
</dbReference>
<dbReference type="Gene3D" id="2.40.10.270">
    <property type="entry name" value="Bacteriophage SPP1 head-tail adaptor protein"/>
    <property type="match status" value="1"/>
</dbReference>
<protein>
    <submittedName>
        <fullName evidence="1">Head-tail adaptor</fullName>
    </submittedName>
</protein>
<reference evidence="1 2" key="1">
    <citation type="submission" date="2017-01" db="EMBL/GenBank/DDBJ databases">
        <authorList>
            <person name="Varghese N."/>
            <person name="Submissions S."/>
        </authorList>
    </citation>
    <scope>NUCLEOTIDE SEQUENCE [LARGE SCALE GENOMIC DNA]</scope>
    <source>
        <strain evidence="1 2">ATCC 700171</strain>
    </source>
</reference>
<evidence type="ECO:0000313" key="2">
    <source>
        <dbReference type="Proteomes" id="UP000323956"/>
    </source>
</evidence>
<organism evidence="1 2">
    <name type="scientific">Paracoccus thiocyanatus</name>
    <dbReference type="NCBI Taxonomy" id="34006"/>
    <lineage>
        <taxon>Bacteria</taxon>
        <taxon>Pseudomonadati</taxon>
        <taxon>Pseudomonadota</taxon>
        <taxon>Alphaproteobacteria</taxon>
        <taxon>Rhodobacterales</taxon>
        <taxon>Paracoccaceae</taxon>
        <taxon>Paracoccus</taxon>
    </lineage>
</organism>
<accession>A0A1N6UTT8</accession>
<evidence type="ECO:0000313" key="1">
    <source>
        <dbReference type="EMBL" id="SIQ69050.1"/>
    </source>
</evidence>
<proteinExistence type="predicted"/>